<dbReference type="Proteomes" id="UP000798602">
    <property type="component" value="Unassembled WGS sequence"/>
</dbReference>
<accession>A0ABW9Z692</accession>
<reference evidence="8" key="1">
    <citation type="submission" date="2020-01" db="EMBL/GenBank/DDBJ databases">
        <title>Sphingomonas sp. strain CSW-10.</title>
        <authorList>
            <person name="Chen W.-M."/>
        </authorList>
    </citation>
    <scope>NUCLEOTIDE SEQUENCE [LARGE SCALE GENOMIC DNA]</scope>
    <source>
        <strain evidence="8">NST-5</strain>
    </source>
</reference>
<comment type="subcellular location">
    <subcellularLocation>
        <location evidence="1">Cell outer membrane</location>
    </subcellularLocation>
</comment>
<evidence type="ECO:0000259" key="6">
    <source>
        <dbReference type="PROSITE" id="PS51123"/>
    </source>
</evidence>
<evidence type="ECO:0000313" key="7">
    <source>
        <dbReference type="EMBL" id="NBL64358.1"/>
    </source>
</evidence>
<evidence type="ECO:0000313" key="8">
    <source>
        <dbReference type="Proteomes" id="UP000798602"/>
    </source>
</evidence>
<feature type="region of interest" description="Disordered" evidence="5">
    <location>
        <begin position="31"/>
        <end position="95"/>
    </location>
</feature>
<proteinExistence type="predicted"/>
<dbReference type="PANTHER" id="PTHR30329">
    <property type="entry name" value="STATOR ELEMENT OF FLAGELLAR MOTOR COMPLEX"/>
    <property type="match status" value="1"/>
</dbReference>
<dbReference type="InterPro" id="IPR050330">
    <property type="entry name" value="Bact_OuterMem_StrucFunc"/>
</dbReference>
<dbReference type="InterPro" id="IPR006664">
    <property type="entry name" value="OMP_bac"/>
</dbReference>
<organism evidence="7 8">
    <name type="scientific">Flavobacterium ichthyis</name>
    <dbReference type="NCBI Taxonomy" id="2698827"/>
    <lineage>
        <taxon>Bacteria</taxon>
        <taxon>Pseudomonadati</taxon>
        <taxon>Bacteroidota</taxon>
        <taxon>Flavobacteriia</taxon>
        <taxon>Flavobacteriales</taxon>
        <taxon>Flavobacteriaceae</taxon>
        <taxon>Flavobacterium</taxon>
    </lineage>
</organism>
<evidence type="ECO:0000256" key="5">
    <source>
        <dbReference type="SAM" id="MobiDB-lite"/>
    </source>
</evidence>
<evidence type="ECO:0000256" key="2">
    <source>
        <dbReference type="ARBA" id="ARBA00023136"/>
    </source>
</evidence>
<dbReference type="SUPFAM" id="SSF103088">
    <property type="entry name" value="OmpA-like"/>
    <property type="match status" value="1"/>
</dbReference>
<gene>
    <name evidence="7" type="ORF">GV828_03970</name>
</gene>
<comment type="caution">
    <text evidence="7">The sequence shown here is derived from an EMBL/GenBank/DDBJ whole genome shotgun (WGS) entry which is preliminary data.</text>
</comment>
<feature type="domain" description="OmpA-like" evidence="6">
    <location>
        <begin position="316"/>
        <end position="431"/>
    </location>
</feature>
<dbReference type="InterPro" id="IPR006665">
    <property type="entry name" value="OmpA-like"/>
</dbReference>
<dbReference type="Gene3D" id="3.30.1330.60">
    <property type="entry name" value="OmpA-like domain"/>
    <property type="match status" value="1"/>
</dbReference>
<evidence type="ECO:0000256" key="1">
    <source>
        <dbReference type="ARBA" id="ARBA00004442"/>
    </source>
</evidence>
<keyword evidence="3" id="KW-0998">Cell outer membrane</keyword>
<dbReference type="PRINTS" id="PR01021">
    <property type="entry name" value="OMPADOMAIN"/>
</dbReference>
<dbReference type="PANTHER" id="PTHR30329:SF21">
    <property type="entry name" value="LIPOPROTEIN YIAD-RELATED"/>
    <property type="match status" value="1"/>
</dbReference>
<feature type="region of interest" description="Disordered" evidence="5">
    <location>
        <begin position="401"/>
        <end position="431"/>
    </location>
</feature>
<name>A0ABW9Z692_9FLAO</name>
<dbReference type="InterPro" id="IPR036737">
    <property type="entry name" value="OmpA-like_sf"/>
</dbReference>
<evidence type="ECO:0000256" key="3">
    <source>
        <dbReference type="ARBA" id="ARBA00023237"/>
    </source>
</evidence>
<dbReference type="Pfam" id="PF00691">
    <property type="entry name" value="OmpA"/>
    <property type="match status" value="1"/>
</dbReference>
<feature type="compositionally biased region" description="Basic and acidic residues" evidence="5">
    <location>
        <begin position="70"/>
        <end position="82"/>
    </location>
</feature>
<dbReference type="PROSITE" id="PS51123">
    <property type="entry name" value="OMPA_2"/>
    <property type="match status" value="1"/>
</dbReference>
<keyword evidence="8" id="KW-1185">Reference proteome</keyword>
<dbReference type="CDD" id="cd07185">
    <property type="entry name" value="OmpA_C-like"/>
    <property type="match status" value="1"/>
</dbReference>
<keyword evidence="2 4" id="KW-0472">Membrane</keyword>
<feature type="compositionally biased region" description="Basic and acidic residues" evidence="5">
    <location>
        <begin position="31"/>
        <end position="54"/>
    </location>
</feature>
<dbReference type="EMBL" id="JAABLM010000003">
    <property type="protein sequence ID" value="NBL64358.1"/>
    <property type="molecule type" value="Genomic_DNA"/>
</dbReference>
<dbReference type="RefSeq" id="WP_166536180.1">
    <property type="nucleotide sequence ID" value="NZ_JAABLM010000003.1"/>
</dbReference>
<protein>
    <submittedName>
        <fullName evidence="7">OmpA family protein</fullName>
    </submittedName>
</protein>
<feature type="compositionally biased region" description="Polar residues" evidence="5">
    <location>
        <begin position="411"/>
        <end position="420"/>
    </location>
</feature>
<evidence type="ECO:0000256" key="4">
    <source>
        <dbReference type="PROSITE-ProRule" id="PRU00473"/>
    </source>
</evidence>
<sequence>MKKIHLIIGGFLFFAFANDTHAQFLKGLGDKAKKAAERTVERRVERESSKKTDEAIDGVLEGKSKKKSKDSKNDKTEKDSGRKSGNKTNSDFEPGNNIIVQENFKLGNEGDFPPFWNTNASGKIVTLHNDRWLEMSSPGVFLMENVKQLPENFTLEFDVFVPDTFSYYDYPLWIVFANLKNKKDFNIWNKYKEKQGKDKRNGLLLMLHPQEEGGKKLGYSEYELWENSEKISSNKIKSLNSFNVNNNQVRVQIWRQNQRLRVYLDGDKIWDLPTIFNENQKFNTLLFSRYESKAENNFHIANIRLASSGEDIRSKLMNEGKFSTNAILFNTNSATILPESNATISEIATILKENNSLSLTIIGHTDADGNKQKNISLSLQRAQSVKNELVSKYKISERRLNVDGKGDSQPIADNQSSEGKAQNRRVEFIKN</sequence>